<sequence>MAANFNPVDIKPEVRKTVNGFGSFKVALADVLTVTTVLQLATFFEYPPVIIEELGTAVSAGLLMIRYMEERGQMEPTNILTLLFALKKMRLSGIEELVKKLYEEHTGRLCSSDGQCKAQEKGDTTNIKTGAD</sequence>
<dbReference type="Proteomes" id="UP000230750">
    <property type="component" value="Unassembled WGS sequence"/>
</dbReference>
<name>A0A2G8L487_STIJA</name>
<dbReference type="EMBL" id="MRZV01000226">
    <property type="protein sequence ID" value="PIK55061.1"/>
    <property type="molecule type" value="Genomic_DNA"/>
</dbReference>
<evidence type="ECO:0000313" key="3">
    <source>
        <dbReference type="Proteomes" id="UP000230750"/>
    </source>
</evidence>
<reference evidence="2 3" key="1">
    <citation type="journal article" date="2017" name="PLoS Biol.">
        <title>The sea cucumber genome provides insights into morphological evolution and visceral regeneration.</title>
        <authorList>
            <person name="Zhang X."/>
            <person name="Sun L."/>
            <person name="Yuan J."/>
            <person name="Sun Y."/>
            <person name="Gao Y."/>
            <person name="Zhang L."/>
            <person name="Li S."/>
            <person name="Dai H."/>
            <person name="Hamel J.F."/>
            <person name="Liu C."/>
            <person name="Yu Y."/>
            <person name="Liu S."/>
            <person name="Lin W."/>
            <person name="Guo K."/>
            <person name="Jin S."/>
            <person name="Xu P."/>
            <person name="Storey K.B."/>
            <person name="Huan P."/>
            <person name="Zhang T."/>
            <person name="Zhou Y."/>
            <person name="Zhang J."/>
            <person name="Lin C."/>
            <person name="Li X."/>
            <person name="Xing L."/>
            <person name="Huo D."/>
            <person name="Sun M."/>
            <person name="Wang L."/>
            <person name="Mercier A."/>
            <person name="Li F."/>
            <person name="Yang H."/>
            <person name="Xiang J."/>
        </authorList>
    </citation>
    <scope>NUCLEOTIDE SEQUENCE [LARGE SCALE GENOMIC DNA]</scope>
    <source>
        <strain evidence="2">Shaxun</strain>
        <tissue evidence="2">Muscle</tissue>
    </source>
</reference>
<comment type="caution">
    <text evidence="2">The sequence shown here is derived from an EMBL/GenBank/DDBJ whole genome shotgun (WGS) entry which is preliminary data.</text>
</comment>
<proteinExistence type="predicted"/>
<evidence type="ECO:0000256" key="1">
    <source>
        <dbReference type="SAM" id="MobiDB-lite"/>
    </source>
</evidence>
<accession>A0A2G8L487</accession>
<gene>
    <name evidence="2" type="ORF">BSL78_08011</name>
</gene>
<keyword evidence="3" id="KW-1185">Reference proteome</keyword>
<protein>
    <submittedName>
        <fullName evidence="2">Uncharacterized protein</fullName>
    </submittedName>
</protein>
<dbReference type="AlphaFoldDB" id="A0A2G8L487"/>
<feature type="region of interest" description="Disordered" evidence="1">
    <location>
        <begin position="113"/>
        <end position="132"/>
    </location>
</feature>
<organism evidence="2 3">
    <name type="scientific">Stichopus japonicus</name>
    <name type="common">Sea cucumber</name>
    <dbReference type="NCBI Taxonomy" id="307972"/>
    <lineage>
        <taxon>Eukaryota</taxon>
        <taxon>Metazoa</taxon>
        <taxon>Echinodermata</taxon>
        <taxon>Eleutherozoa</taxon>
        <taxon>Echinozoa</taxon>
        <taxon>Holothuroidea</taxon>
        <taxon>Aspidochirotacea</taxon>
        <taxon>Aspidochirotida</taxon>
        <taxon>Stichopodidae</taxon>
        <taxon>Apostichopus</taxon>
    </lineage>
</organism>
<evidence type="ECO:0000313" key="2">
    <source>
        <dbReference type="EMBL" id="PIK55061.1"/>
    </source>
</evidence>